<comment type="caution">
    <text evidence="2">The sequence shown here is derived from an EMBL/GenBank/DDBJ whole genome shotgun (WGS) entry which is preliminary data.</text>
</comment>
<evidence type="ECO:0000313" key="2">
    <source>
        <dbReference type="EMBL" id="OXA37534.1"/>
    </source>
</evidence>
<dbReference type="AlphaFoldDB" id="A0A226CY57"/>
<reference evidence="2 3" key="1">
    <citation type="submission" date="2015-12" db="EMBL/GenBank/DDBJ databases">
        <title>The genome of Folsomia candida.</title>
        <authorList>
            <person name="Faddeeva A."/>
            <person name="Derks M.F."/>
            <person name="Anvar Y."/>
            <person name="Smit S."/>
            <person name="Van Straalen N."/>
            <person name="Roelofs D."/>
        </authorList>
    </citation>
    <scope>NUCLEOTIDE SEQUENCE [LARGE SCALE GENOMIC DNA]</scope>
    <source>
        <strain evidence="2 3">VU population</strain>
        <tissue evidence="2">Whole body</tissue>
    </source>
</reference>
<gene>
    <name evidence="2" type="ORF">Fcan01_27652</name>
</gene>
<evidence type="ECO:0000256" key="1">
    <source>
        <dbReference type="SAM" id="MobiDB-lite"/>
    </source>
</evidence>
<proteinExistence type="predicted"/>
<accession>A0A226CY57</accession>
<sequence length="143" mass="15848">MISQICVVNLDYENTPAGRGWLVTIDGLDHMQVKHFQDYVTSKAWETDVIICTTLTIGPGEEPKFLGGDFLSYDAIQPKIDSYFEILDFLGFKLIGVNTTSHPEKGKRSTTEPEPMARFGSGLYGEPNRTETFITGSVPVPSL</sequence>
<dbReference type="Proteomes" id="UP000198287">
    <property type="component" value="Unassembled WGS sequence"/>
</dbReference>
<evidence type="ECO:0000313" key="3">
    <source>
        <dbReference type="Proteomes" id="UP000198287"/>
    </source>
</evidence>
<organism evidence="2 3">
    <name type="scientific">Folsomia candida</name>
    <name type="common">Springtail</name>
    <dbReference type="NCBI Taxonomy" id="158441"/>
    <lineage>
        <taxon>Eukaryota</taxon>
        <taxon>Metazoa</taxon>
        <taxon>Ecdysozoa</taxon>
        <taxon>Arthropoda</taxon>
        <taxon>Hexapoda</taxon>
        <taxon>Collembola</taxon>
        <taxon>Entomobryomorpha</taxon>
        <taxon>Isotomoidea</taxon>
        <taxon>Isotomidae</taxon>
        <taxon>Proisotominae</taxon>
        <taxon>Folsomia</taxon>
    </lineage>
</organism>
<protein>
    <submittedName>
        <fullName evidence="2">Uncharacterized protein</fullName>
    </submittedName>
</protein>
<name>A0A226CY57_FOLCA</name>
<feature type="compositionally biased region" description="Basic and acidic residues" evidence="1">
    <location>
        <begin position="102"/>
        <end position="111"/>
    </location>
</feature>
<feature type="region of interest" description="Disordered" evidence="1">
    <location>
        <begin position="101"/>
        <end position="130"/>
    </location>
</feature>
<dbReference type="EMBL" id="LNIX01000055">
    <property type="protein sequence ID" value="OXA37534.1"/>
    <property type="molecule type" value="Genomic_DNA"/>
</dbReference>
<keyword evidence="3" id="KW-1185">Reference proteome</keyword>